<feature type="domain" description="Glycosyl hydrolase family 13 catalytic" evidence="5">
    <location>
        <begin position="39"/>
        <end position="460"/>
    </location>
</feature>
<evidence type="ECO:0000313" key="6">
    <source>
        <dbReference type="EMBL" id="MFD1684420.1"/>
    </source>
</evidence>
<dbReference type="InterPro" id="IPR045857">
    <property type="entry name" value="O16G_dom_2"/>
</dbReference>
<dbReference type="NCBIfam" id="NF008183">
    <property type="entry name" value="PRK10933.1"/>
    <property type="match status" value="1"/>
</dbReference>
<dbReference type="InterPro" id="IPR013780">
    <property type="entry name" value="Glyco_hydro_b"/>
</dbReference>
<evidence type="ECO:0000256" key="3">
    <source>
        <dbReference type="ARBA" id="ARBA00023295"/>
    </source>
</evidence>
<keyword evidence="2 6" id="KW-0378">Hydrolase</keyword>
<dbReference type="FunFam" id="2.60.40.1180:FF:000007">
    <property type="entry name" value="Sucrose isomerase"/>
    <property type="match status" value="1"/>
</dbReference>
<dbReference type="CDD" id="cd11333">
    <property type="entry name" value="AmyAc_SI_OligoGlu_DGase"/>
    <property type="match status" value="1"/>
</dbReference>
<dbReference type="GO" id="GO:0004553">
    <property type="term" value="F:hydrolase activity, hydrolyzing O-glycosyl compounds"/>
    <property type="evidence" value="ECO:0007669"/>
    <property type="project" value="UniProtKB-ARBA"/>
</dbReference>
<evidence type="ECO:0000256" key="4">
    <source>
        <dbReference type="SAM" id="MobiDB-lite"/>
    </source>
</evidence>
<dbReference type="RefSeq" id="WP_256308093.1">
    <property type="nucleotide sequence ID" value="NZ_JANHAW010000002.1"/>
</dbReference>
<evidence type="ECO:0000256" key="1">
    <source>
        <dbReference type="ARBA" id="ARBA00008061"/>
    </source>
</evidence>
<gene>
    <name evidence="6" type="ORF">ACFSAS_02215</name>
</gene>
<keyword evidence="3 6" id="KW-0326">Glycosidase</keyword>
<evidence type="ECO:0000259" key="5">
    <source>
        <dbReference type="SMART" id="SM00642"/>
    </source>
</evidence>
<dbReference type="Pfam" id="PF00128">
    <property type="entry name" value="Alpha-amylase"/>
    <property type="match status" value="1"/>
</dbReference>
<dbReference type="SUPFAM" id="SSF51011">
    <property type="entry name" value="Glycosyl hydrolase domain"/>
    <property type="match status" value="1"/>
</dbReference>
<dbReference type="PANTHER" id="PTHR10357:SF184">
    <property type="entry name" value="OLIGO-1,6-GLUCOSIDASE 1"/>
    <property type="match status" value="1"/>
</dbReference>
<organism evidence="6 7">
    <name type="scientific">Halobellus litoreus</name>
    <dbReference type="NCBI Taxonomy" id="755310"/>
    <lineage>
        <taxon>Archaea</taxon>
        <taxon>Methanobacteriati</taxon>
        <taxon>Methanobacteriota</taxon>
        <taxon>Stenosarchaea group</taxon>
        <taxon>Halobacteria</taxon>
        <taxon>Halobacteriales</taxon>
        <taxon>Haloferacaceae</taxon>
        <taxon>Halobellus</taxon>
    </lineage>
</organism>
<dbReference type="Gene3D" id="2.60.40.1180">
    <property type="entry name" value="Golgi alpha-mannosidase II"/>
    <property type="match status" value="1"/>
</dbReference>
<dbReference type="SUPFAM" id="SSF51445">
    <property type="entry name" value="(Trans)glycosidases"/>
    <property type="match status" value="1"/>
</dbReference>
<keyword evidence="7" id="KW-1185">Reference proteome</keyword>
<dbReference type="Gene3D" id="3.90.400.10">
    <property type="entry name" value="Oligo-1,6-glucosidase, Domain 2"/>
    <property type="match status" value="1"/>
</dbReference>
<dbReference type="SMART" id="SM00642">
    <property type="entry name" value="Aamy"/>
    <property type="match status" value="1"/>
</dbReference>
<comment type="similarity">
    <text evidence="1">Belongs to the glycosyl hydrolase 13 family.</text>
</comment>
<dbReference type="AlphaFoldDB" id="A0ABD6DT74"/>
<dbReference type="EC" id="3.2.1.-" evidence="6"/>
<dbReference type="GO" id="GO:0016052">
    <property type="term" value="P:carbohydrate catabolic process"/>
    <property type="evidence" value="ECO:0007669"/>
    <property type="project" value="UniProtKB-ARBA"/>
</dbReference>
<dbReference type="InterPro" id="IPR006047">
    <property type="entry name" value="GH13_cat_dom"/>
</dbReference>
<reference evidence="6 7" key="1">
    <citation type="journal article" date="2019" name="Int. J. Syst. Evol. Microbiol.">
        <title>The Global Catalogue of Microorganisms (GCM) 10K type strain sequencing project: providing services to taxonomists for standard genome sequencing and annotation.</title>
        <authorList>
            <consortium name="The Broad Institute Genomics Platform"/>
            <consortium name="The Broad Institute Genome Sequencing Center for Infectious Disease"/>
            <person name="Wu L."/>
            <person name="Ma J."/>
        </authorList>
    </citation>
    <scope>NUCLEOTIDE SEQUENCE [LARGE SCALE GENOMIC DNA]</scope>
    <source>
        <strain evidence="6 7">CGMCC 1.10387</strain>
    </source>
</reference>
<dbReference type="Gene3D" id="3.20.20.80">
    <property type="entry name" value="Glycosidases"/>
    <property type="match status" value="1"/>
</dbReference>
<evidence type="ECO:0000313" key="7">
    <source>
        <dbReference type="Proteomes" id="UP001597092"/>
    </source>
</evidence>
<accession>A0ABD6DT74</accession>
<evidence type="ECO:0000256" key="2">
    <source>
        <dbReference type="ARBA" id="ARBA00022801"/>
    </source>
</evidence>
<dbReference type="Proteomes" id="UP001597092">
    <property type="component" value="Unassembled WGS sequence"/>
</dbReference>
<feature type="region of interest" description="Disordered" evidence="4">
    <location>
        <begin position="1"/>
        <end position="25"/>
    </location>
</feature>
<comment type="caution">
    <text evidence="6">The sequence shown here is derived from an EMBL/GenBank/DDBJ whole genome shotgun (WGS) entry which is preliminary data.</text>
</comment>
<protein>
    <submittedName>
        <fullName evidence="6">Alpha-glucosidase</fullName>
        <ecNumber evidence="6">3.2.1.-</ecNumber>
    </submittedName>
</protein>
<dbReference type="PANTHER" id="PTHR10357">
    <property type="entry name" value="ALPHA-AMYLASE FAMILY MEMBER"/>
    <property type="match status" value="1"/>
</dbReference>
<proteinExistence type="inferred from homology"/>
<dbReference type="InterPro" id="IPR017853">
    <property type="entry name" value="GH"/>
</dbReference>
<sequence length="605" mass="69581">MTDRDRDDGVGESGGNADEAETLPNGETRRWWKEAVVYQIYPRSFNDSDGDGVGDIPGILRRVDYLDDLGVDVVWLNPVYESPNADNGYDIADYRSIASEFGEMADWEALLAELHDRDIRLVMDLVVNHTSDEHAWFRQSRESRESEYRDWYFWREGRDAEAVPWSAEAGPDGEAPPNDWESFFGGPAWTYDEATGEWYLHLFDEKQPDLDWTNERVREEVFDTMAWWLEKGIDGFRMDVINLISKPPGLPSTDPDRGIETIDRVTNGPRVHEYLREMREAVLSPDLLTVGEMVGEELPMKDARQYVGQGPDRDGLSMLFHFEHMLLDRGEELWETSEWDLTDLKAVFDRWQDGLADEGWNSLYFANHDQPRAVSRFGDDGEYRRESAKLLATLLHTLRGTPYVYQGEELGMTNVPFESLSEFRDVDTLNPVRRAIERGEIDSFESVAEGVRANSRDNARTPMQWSDGADAGFTDGEPWIKVNPNHAEINVADERDDPDSVWHYYRRLIELRAEHDVMVYGDYDPYLREHESVWAYTRTLGEERWLVTLNFSGTATEFELPADIVADADPSVVIANYDLDGTDRVRSAATGSFDLRPWEARVYDL</sequence>
<dbReference type="EMBL" id="JBHUDP010000001">
    <property type="protein sequence ID" value="MFD1684420.1"/>
    <property type="molecule type" value="Genomic_DNA"/>
</dbReference>
<dbReference type="FunFam" id="3.90.400.10:FF:000002">
    <property type="entry name" value="Sucrose isomerase"/>
    <property type="match status" value="1"/>
</dbReference>
<dbReference type="FunFam" id="3.20.20.80:FF:000064">
    <property type="entry name" value="Oligo-1,6-glucosidase"/>
    <property type="match status" value="1"/>
</dbReference>
<name>A0ABD6DT74_9EURY</name>